<dbReference type="AlphaFoldDB" id="B6JMI6"/>
<dbReference type="InterPro" id="IPR027417">
    <property type="entry name" value="P-loop_NTPase"/>
</dbReference>
<comment type="subcellular location">
    <subcellularLocation>
        <location evidence="1">Membrane</location>
    </subcellularLocation>
</comment>
<accession>B6JMI6</accession>
<gene>
    <name evidence="7" type="ordered locus">HPP12_0962</name>
</gene>
<feature type="domain" description="Dynamin N-terminal" evidence="6">
    <location>
        <begin position="44"/>
        <end position="83"/>
    </location>
</feature>
<dbReference type="Pfam" id="PF00350">
    <property type="entry name" value="Dynamin_N"/>
    <property type="match status" value="1"/>
</dbReference>
<keyword evidence="4" id="KW-0342">GTP-binding</keyword>
<evidence type="ECO:0000313" key="8">
    <source>
        <dbReference type="Proteomes" id="UP000008198"/>
    </source>
</evidence>
<name>B6JMI6_HELP2</name>
<dbReference type="PANTHER" id="PTHR10465:SF0">
    <property type="entry name" value="SARCALUMENIN"/>
    <property type="match status" value="1"/>
</dbReference>
<dbReference type="GO" id="GO:0003924">
    <property type="term" value="F:GTPase activity"/>
    <property type="evidence" value="ECO:0007669"/>
    <property type="project" value="InterPro"/>
</dbReference>
<keyword evidence="2" id="KW-0547">Nucleotide-binding</keyword>
<keyword evidence="3" id="KW-0378">Hydrolase</keyword>
<dbReference type="SUPFAM" id="SSF52540">
    <property type="entry name" value="P-loop containing nucleoside triphosphate hydrolases"/>
    <property type="match status" value="1"/>
</dbReference>
<evidence type="ECO:0000256" key="5">
    <source>
        <dbReference type="ARBA" id="ARBA00023136"/>
    </source>
</evidence>
<dbReference type="KEGG" id="hpp:HPP12_0962"/>
<dbReference type="Gene3D" id="3.40.50.300">
    <property type="entry name" value="P-loop containing nucleotide triphosphate hydrolases"/>
    <property type="match status" value="1"/>
</dbReference>
<dbReference type="GO" id="GO:0005525">
    <property type="term" value="F:GTP binding"/>
    <property type="evidence" value="ECO:0007669"/>
    <property type="project" value="UniProtKB-KW"/>
</dbReference>
<evidence type="ECO:0000256" key="4">
    <source>
        <dbReference type="ARBA" id="ARBA00023134"/>
    </source>
</evidence>
<dbReference type="PANTHER" id="PTHR10465">
    <property type="entry name" value="TRANSMEMBRANE GTPASE FZO1"/>
    <property type="match status" value="1"/>
</dbReference>
<reference evidence="8" key="1">
    <citation type="submission" date="2008-10" db="EMBL/GenBank/DDBJ databases">
        <title>The complete genome sequence of Helicobacter pylori strain P12.</title>
        <authorList>
            <person name="Fischer W."/>
            <person name="Windhager L."/>
            <person name="Karnholz A."/>
            <person name="Zeiller M."/>
            <person name="Zimmer R."/>
            <person name="Haas R."/>
        </authorList>
    </citation>
    <scope>NUCLEOTIDE SEQUENCE [LARGE SCALE GENOMIC DNA]</scope>
    <source>
        <strain evidence="8">P12</strain>
    </source>
</reference>
<dbReference type="EMBL" id="CP001217">
    <property type="protein sequence ID" value="ACJ08114.1"/>
    <property type="molecule type" value="Genomic_DNA"/>
</dbReference>
<sequence length="83" mass="9086">MVLRAQTNFVEFLEQVLEVLKEVEIDKTECSTLLASIQKQQLVIPVVGNFSAGKSTLLNRFLGSSVLPTGITPETSLATELHL</sequence>
<reference evidence="7 8" key="2">
    <citation type="journal article" date="2010" name="Nucleic Acids Res.">
        <title>Strain-specific genes of Helicobacter pylori: genome evolution driven by a novel type IV secretion system and genomic island transfer.</title>
        <authorList>
            <person name="Fischer W."/>
            <person name="Windhager L."/>
            <person name="Rohrer S."/>
            <person name="Zeiller M."/>
            <person name="Karnholz A."/>
            <person name="Hoffmann R."/>
            <person name="Zimmer R."/>
            <person name="Haas R."/>
        </authorList>
    </citation>
    <scope>NUCLEOTIDE SEQUENCE [LARGE SCALE GENOMIC DNA]</scope>
    <source>
        <strain evidence="7 8">P12</strain>
    </source>
</reference>
<dbReference type="InterPro" id="IPR045063">
    <property type="entry name" value="Dynamin_N"/>
</dbReference>
<protein>
    <recommendedName>
        <fullName evidence="6">Dynamin N-terminal domain-containing protein</fullName>
    </recommendedName>
</protein>
<evidence type="ECO:0000259" key="6">
    <source>
        <dbReference type="Pfam" id="PF00350"/>
    </source>
</evidence>
<evidence type="ECO:0000256" key="2">
    <source>
        <dbReference type="ARBA" id="ARBA00022741"/>
    </source>
</evidence>
<organism evidence="7 8">
    <name type="scientific">Helicobacter pylori (strain P12)</name>
    <dbReference type="NCBI Taxonomy" id="570508"/>
    <lineage>
        <taxon>Bacteria</taxon>
        <taxon>Pseudomonadati</taxon>
        <taxon>Campylobacterota</taxon>
        <taxon>Epsilonproteobacteria</taxon>
        <taxon>Campylobacterales</taxon>
        <taxon>Helicobacteraceae</taxon>
        <taxon>Helicobacter</taxon>
    </lineage>
</organism>
<dbReference type="HOGENOM" id="CLU_195941_0_0_7"/>
<dbReference type="GO" id="GO:0016020">
    <property type="term" value="C:membrane"/>
    <property type="evidence" value="ECO:0007669"/>
    <property type="project" value="UniProtKB-SubCell"/>
</dbReference>
<evidence type="ECO:0000313" key="7">
    <source>
        <dbReference type="EMBL" id="ACJ08114.1"/>
    </source>
</evidence>
<dbReference type="InterPro" id="IPR027094">
    <property type="entry name" value="Mitofusin_fam"/>
</dbReference>
<evidence type="ECO:0000256" key="1">
    <source>
        <dbReference type="ARBA" id="ARBA00004370"/>
    </source>
</evidence>
<dbReference type="Proteomes" id="UP000008198">
    <property type="component" value="Chromosome"/>
</dbReference>
<evidence type="ECO:0000256" key="3">
    <source>
        <dbReference type="ARBA" id="ARBA00022801"/>
    </source>
</evidence>
<keyword evidence="5" id="KW-0472">Membrane</keyword>
<proteinExistence type="predicted"/>